<evidence type="ECO:0000313" key="2">
    <source>
        <dbReference type="EMBL" id="GAA0743880.1"/>
    </source>
</evidence>
<gene>
    <name evidence="2" type="ORF">GCM10008906_28070</name>
</gene>
<dbReference type="EMBL" id="BAAACG010000013">
    <property type="protein sequence ID" value="GAA0743880.1"/>
    <property type="molecule type" value="Genomic_DNA"/>
</dbReference>
<evidence type="ECO:0000313" key="3">
    <source>
        <dbReference type="Proteomes" id="UP001501510"/>
    </source>
</evidence>
<reference evidence="2 3" key="1">
    <citation type="journal article" date="2019" name="Int. J. Syst. Evol. Microbiol.">
        <title>The Global Catalogue of Microorganisms (GCM) 10K type strain sequencing project: providing services to taxonomists for standard genome sequencing and annotation.</title>
        <authorList>
            <consortium name="The Broad Institute Genomics Platform"/>
            <consortium name="The Broad Institute Genome Sequencing Center for Infectious Disease"/>
            <person name="Wu L."/>
            <person name="Ma J."/>
        </authorList>
    </citation>
    <scope>NUCLEOTIDE SEQUENCE [LARGE SCALE GENOMIC DNA]</scope>
    <source>
        <strain evidence="2 3">JCM 1407</strain>
    </source>
</reference>
<keyword evidence="1" id="KW-0812">Transmembrane</keyword>
<keyword evidence="3" id="KW-1185">Reference proteome</keyword>
<keyword evidence="1" id="KW-1133">Transmembrane helix</keyword>
<dbReference type="RefSeq" id="WP_343762466.1">
    <property type="nucleotide sequence ID" value="NZ_BAAACG010000013.1"/>
</dbReference>
<keyword evidence="1" id="KW-0472">Membrane</keyword>
<dbReference type="Proteomes" id="UP001501510">
    <property type="component" value="Unassembled WGS sequence"/>
</dbReference>
<proteinExistence type="predicted"/>
<organism evidence="2 3">
    <name type="scientific">Clostridium oceanicum</name>
    <dbReference type="NCBI Taxonomy" id="1543"/>
    <lineage>
        <taxon>Bacteria</taxon>
        <taxon>Bacillati</taxon>
        <taxon>Bacillota</taxon>
        <taxon>Clostridia</taxon>
        <taxon>Eubacteriales</taxon>
        <taxon>Clostridiaceae</taxon>
        <taxon>Clostridium</taxon>
    </lineage>
</organism>
<evidence type="ECO:0000256" key="1">
    <source>
        <dbReference type="SAM" id="Phobius"/>
    </source>
</evidence>
<feature type="transmembrane region" description="Helical" evidence="1">
    <location>
        <begin position="47"/>
        <end position="65"/>
    </location>
</feature>
<accession>A0ABN1JP70</accession>
<comment type="caution">
    <text evidence="2">The sequence shown here is derived from an EMBL/GenBank/DDBJ whole genome shotgun (WGS) entry which is preliminary data.</text>
</comment>
<evidence type="ECO:0008006" key="4">
    <source>
        <dbReference type="Google" id="ProtNLM"/>
    </source>
</evidence>
<protein>
    <recommendedName>
        <fullName evidence="4">DUF304 domain-containing protein</fullName>
    </recommendedName>
</protein>
<name>A0ABN1JP70_9CLOT</name>
<sequence>MGNMYKETVTRRRVTILFFMLILLVGALFLTEVVKNIKLNNYSLNDVTSISLISLIILASFIQLVKCKVRYTYFIIADQFIIHKINGSSDKVVENIKLSDIEYFGKIGKVKSKFIMNRLKNYTCSIVNVDVYCCIYREGTKIKKFYFEPSRNLITKLSHLYNKNKRLAS</sequence>